<keyword evidence="16" id="KW-1185">Reference proteome</keyword>
<dbReference type="RefSeq" id="WP_307479959.1">
    <property type="nucleotide sequence ID" value="NZ_JAUTBF010000001.1"/>
</dbReference>
<feature type="domain" description="Thiamine pyrophosphate enzyme central" evidence="12">
    <location>
        <begin position="207"/>
        <end position="329"/>
    </location>
</feature>
<evidence type="ECO:0000256" key="11">
    <source>
        <dbReference type="RuleBase" id="RU362132"/>
    </source>
</evidence>
<dbReference type="PROSITE" id="PS00187">
    <property type="entry name" value="TPP_ENZYMES"/>
    <property type="match status" value="1"/>
</dbReference>
<dbReference type="Gene3D" id="3.40.50.1220">
    <property type="entry name" value="TPP-binding domain"/>
    <property type="match status" value="1"/>
</dbReference>
<organism evidence="15 16">
    <name type="scientific">Microbacterium trichothecenolyticum</name>
    <name type="common">Aureobacterium trichothecenolyticum</name>
    <dbReference type="NCBI Taxonomy" id="69370"/>
    <lineage>
        <taxon>Bacteria</taxon>
        <taxon>Bacillati</taxon>
        <taxon>Actinomycetota</taxon>
        <taxon>Actinomycetes</taxon>
        <taxon>Micrococcales</taxon>
        <taxon>Microbacteriaceae</taxon>
        <taxon>Microbacterium</taxon>
    </lineage>
</organism>
<evidence type="ECO:0000256" key="10">
    <source>
        <dbReference type="ARBA" id="ARBA00023239"/>
    </source>
</evidence>
<keyword evidence="9 11" id="KW-0786">Thiamine pyrophosphate</keyword>
<evidence type="ECO:0000256" key="4">
    <source>
        <dbReference type="ARBA" id="ARBA00007812"/>
    </source>
</evidence>
<keyword evidence="6" id="KW-0479">Metal-binding</keyword>
<dbReference type="InterPro" id="IPR011766">
    <property type="entry name" value="TPP_enzyme_TPP-bd"/>
</dbReference>
<evidence type="ECO:0000259" key="12">
    <source>
        <dbReference type="Pfam" id="PF00205"/>
    </source>
</evidence>
<reference evidence="15 16" key="1">
    <citation type="submission" date="2023-07" db="EMBL/GenBank/DDBJ databases">
        <title>Functional and genomic diversity of the sorghum phyllosphere microbiome.</title>
        <authorList>
            <person name="Shade A."/>
        </authorList>
    </citation>
    <scope>NUCLEOTIDE SEQUENCE [LARGE SCALE GENOMIC DNA]</scope>
    <source>
        <strain evidence="15 16">SORGH_AS_1207</strain>
    </source>
</reference>
<dbReference type="PANTHER" id="PTHR43452">
    <property type="entry name" value="PYRUVATE DECARBOXYLASE"/>
    <property type="match status" value="1"/>
</dbReference>
<dbReference type="CDD" id="cd07038">
    <property type="entry name" value="TPP_PYR_PDC_IPDC_like"/>
    <property type="match status" value="1"/>
</dbReference>
<dbReference type="SUPFAM" id="SSF52518">
    <property type="entry name" value="Thiamin diphosphate-binding fold (THDP-binding)"/>
    <property type="match status" value="2"/>
</dbReference>
<dbReference type="InterPro" id="IPR047213">
    <property type="entry name" value="TPP_PYR_PDC_IPDC-like"/>
</dbReference>
<evidence type="ECO:0000313" key="16">
    <source>
        <dbReference type="Proteomes" id="UP001226691"/>
    </source>
</evidence>
<dbReference type="Pfam" id="PF00205">
    <property type="entry name" value="TPP_enzyme_M"/>
    <property type="match status" value="1"/>
</dbReference>
<comment type="function">
    <text evidence="3">Decarboxylates branched-chain and aromatic alpha-keto acids to aldehydes.</text>
</comment>
<proteinExistence type="inferred from homology"/>
<dbReference type="Pfam" id="PF02775">
    <property type="entry name" value="TPP_enzyme_C"/>
    <property type="match status" value="1"/>
</dbReference>
<feature type="domain" description="Thiamine pyrophosphate enzyme N-terminal TPP-binding" evidence="14">
    <location>
        <begin position="8"/>
        <end position="114"/>
    </location>
</feature>
<evidence type="ECO:0000313" key="15">
    <source>
        <dbReference type="EMBL" id="MDQ1122021.1"/>
    </source>
</evidence>
<comment type="cofactor">
    <cofactor evidence="2">
        <name>thiamine diphosphate</name>
        <dbReference type="ChEBI" id="CHEBI:58937"/>
    </cofactor>
</comment>
<protein>
    <recommendedName>
        <fullName evidence="5">Alpha-keto-acid decarboxylase</fullName>
    </recommendedName>
</protein>
<name>A0ABU0TQT3_MICTR</name>
<comment type="cofactor">
    <cofactor evidence="1">
        <name>a metal cation</name>
        <dbReference type="ChEBI" id="CHEBI:25213"/>
    </cofactor>
</comment>
<evidence type="ECO:0000256" key="6">
    <source>
        <dbReference type="ARBA" id="ARBA00022723"/>
    </source>
</evidence>
<sequence>MDAHASLSVGRYLAHRLLQIGAAHVFGLPGDFNLTLLDEMVAVDGLHWAGSTNELNAAYAADGYARVGRRCGALVTTFGVGELSAVNGIAGSYAEDVPVLHIVGMPSTSARASRTPLHHTFLDGDVDRFVRIAREVAVACEVLRPDDAAQQIDDVVTAMLTHRRPAYLGIPLDLAGWNVDADRLRVPLRAPSSDPAAVDAFRIALRARLATAADLTVLAGARVHRQGLEATVAALADHPGVRIASQTGAKALLDEDHPASLGTYLGAVTRSDETRDAVDDADPLVLIGAVFSDFTTGFFTQRYDAASAIQIDPDSARIAHAVYPGVRMADAVAVLTEETARRGFPPVFDPSRLTSERPGTEAARALGEPLTHAVLWPAVQRWLQPGTTVIAEAGTSFYGAVDLVLPPRSDLLGQPVWSSIGYTLPAALGAALARPEHRPVLFIGDGSAQLTIQELGALLDVDARPVVFVLDNAGYTVERLIQSPDAVYQDIRAWDWEALPPALGARRTATFAATTDAELRDVLAALEHETGPALVRLVLDARDAPRLLLALTAGISATNTH</sequence>
<evidence type="ECO:0000256" key="3">
    <source>
        <dbReference type="ARBA" id="ARBA00002938"/>
    </source>
</evidence>
<evidence type="ECO:0000256" key="9">
    <source>
        <dbReference type="ARBA" id="ARBA00023052"/>
    </source>
</evidence>
<dbReference type="PIRSF" id="PIRSF036565">
    <property type="entry name" value="Pyruvt_ip_decrb"/>
    <property type="match status" value="1"/>
</dbReference>
<comment type="similarity">
    <text evidence="4 11">Belongs to the TPP enzyme family.</text>
</comment>
<dbReference type="InterPro" id="IPR012110">
    <property type="entry name" value="PDC/IPDC-like"/>
</dbReference>
<evidence type="ECO:0000256" key="2">
    <source>
        <dbReference type="ARBA" id="ARBA00001964"/>
    </source>
</evidence>
<keyword evidence="7" id="KW-0210">Decarboxylase</keyword>
<keyword evidence="10" id="KW-0456">Lyase</keyword>
<dbReference type="EMBL" id="JAUTBF010000001">
    <property type="protein sequence ID" value="MDQ1122021.1"/>
    <property type="molecule type" value="Genomic_DNA"/>
</dbReference>
<dbReference type="InterPro" id="IPR012001">
    <property type="entry name" value="Thiamin_PyroP_enz_TPP-bd_dom"/>
</dbReference>
<dbReference type="PANTHER" id="PTHR43452:SF30">
    <property type="entry name" value="PYRUVATE DECARBOXYLASE ISOZYME 1-RELATED"/>
    <property type="match status" value="1"/>
</dbReference>
<evidence type="ECO:0000259" key="14">
    <source>
        <dbReference type="Pfam" id="PF02776"/>
    </source>
</evidence>
<keyword evidence="8" id="KW-0460">Magnesium</keyword>
<accession>A0ABU0TQT3</accession>
<evidence type="ECO:0000259" key="13">
    <source>
        <dbReference type="Pfam" id="PF02775"/>
    </source>
</evidence>
<evidence type="ECO:0000256" key="1">
    <source>
        <dbReference type="ARBA" id="ARBA00001920"/>
    </source>
</evidence>
<comment type="caution">
    <text evidence="15">The sequence shown here is derived from an EMBL/GenBank/DDBJ whole genome shotgun (WGS) entry which is preliminary data.</text>
</comment>
<feature type="domain" description="Thiamine pyrophosphate enzyme TPP-binding" evidence="13">
    <location>
        <begin position="411"/>
        <end position="535"/>
    </location>
</feature>
<dbReference type="InterPro" id="IPR000399">
    <property type="entry name" value="TPP-bd_CS"/>
</dbReference>
<dbReference type="InterPro" id="IPR029035">
    <property type="entry name" value="DHS-like_NAD/FAD-binding_dom"/>
</dbReference>
<dbReference type="SUPFAM" id="SSF52467">
    <property type="entry name" value="DHS-like NAD/FAD-binding domain"/>
    <property type="match status" value="1"/>
</dbReference>
<dbReference type="InterPro" id="IPR029061">
    <property type="entry name" value="THDP-binding"/>
</dbReference>
<dbReference type="Gene3D" id="3.40.50.970">
    <property type="match status" value="2"/>
</dbReference>
<dbReference type="Proteomes" id="UP001226691">
    <property type="component" value="Unassembled WGS sequence"/>
</dbReference>
<dbReference type="Pfam" id="PF02776">
    <property type="entry name" value="TPP_enzyme_N"/>
    <property type="match status" value="1"/>
</dbReference>
<evidence type="ECO:0000256" key="5">
    <source>
        <dbReference type="ARBA" id="ARBA00020054"/>
    </source>
</evidence>
<evidence type="ECO:0000256" key="7">
    <source>
        <dbReference type="ARBA" id="ARBA00022793"/>
    </source>
</evidence>
<dbReference type="InterPro" id="IPR012000">
    <property type="entry name" value="Thiamin_PyroP_enz_cen_dom"/>
</dbReference>
<evidence type="ECO:0000256" key="8">
    <source>
        <dbReference type="ARBA" id="ARBA00022842"/>
    </source>
</evidence>
<gene>
    <name evidence="15" type="ORF">QE412_000594</name>
</gene>